<feature type="region of interest" description="Disordered" evidence="1">
    <location>
        <begin position="333"/>
        <end position="355"/>
    </location>
</feature>
<keyword evidence="4" id="KW-1185">Reference proteome</keyword>
<dbReference type="RefSeq" id="XP_001874448.1">
    <property type="nucleotide sequence ID" value="XM_001874413.1"/>
</dbReference>
<dbReference type="GeneID" id="6071088"/>
<keyword evidence="2" id="KW-0472">Membrane</keyword>
<dbReference type="Gene3D" id="2.60.120.260">
    <property type="entry name" value="Galactose-binding domain-like"/>
    <property type="match status" value="1"/>
</dbReference>
<dbReference type="OrthoDB" id="3052647at2759"/>
<reference evidence="3 4" key="1">
    <citation type="journal article" date="2008" name="Nature">
        <title>The genome of Laccaria bicolor provides insights into mycorrhizal symbiosis.</title>
        <authorList>
            <person name="Martin F."/>
            <person name="Aerts A."/>
            <person name="Ahren D."/>
            <person name="Brun A."/>
            <person name="Danchin E.G.J."/>
            <person name="Duchaussoy F."/>
            <person name="Gibon J."/>
            <person name="Kohler A."/>
            <person name="Lindquist E."/>
            <person name="Pereda V."/>
            <person name="Salamov A."/>
            <person name="Shapiro H.J."/>
            <person name="Wuyts J."/>
            <person name="Blaudez D."/>
            <person name="Buee M."/>
            <person name="Brokstein P."/>
            <person name="Canbaeck B."/>
            <person name="Cohen D."/>
            <person name="Courty P.E."/>
            <person name="Coutinho P.M."/>
            <person name="Delaruelle C."/>
            <person name="Detter J.C."/>
            <person name="Deveau A."/>
            <person name="DiFazio S."/>
            <person name="Duplessis S."/>
            <person name="Fraissinet-Tachet L."/>
            <person name="Lucic E."/>
            <person name="Frey-Klett P."/>
            <person name="Fourrey C."/>
            <person name="Feussner I."/>
            <person name="Gay G."/>
            <person name="Grimwood J."/>
            <person name="Hoegger P.J."/>
            <person name="Jain P."/>
            <person name="Kilaru S."/>
            <person name="Labbe J."/>
            <person name="Lin Y.C."/>
            <person name="Legue V."/>
            <person name="Le Tacon F."/>
            <person name="Marmeisse R."/>
            <person name="Melayah D."/>
            <person name="Montanini B."/>
            <person name="Muratet M."/>
            <person name="Nehls U."/>
            <person name="Niculita-Hirzel H."/>
            <person name="Oudot-Le Secq M.P."/>
            <person name="Peter M."/>
            <person name="Quesneville H."/>
            <person name="Rajashekar B."/>
            <person name="Reich M."/>
            <person name="Rouhier N."/>
            <person name="Schmutz J."/>
            <person name="Yin T."/>
            <person name="Chalot M."/>
            <person name="Henrissat B."/>
            <person name="Kuees U."/>
            <person name="Lucas S."/>
            <person name="Van de Peer Y."/>
            <person name="Podila G.K."/>
            <person name="Polle A."/>
            <person name="Pukkila P.J."/>
            <person name="Richardson P.M."/>
            <person name="Rouze P."/>
            <person name="Sanders I.R."/>
            <person name="Stajich J.E."/>
            <person name="Tunlid A."/>
            <person name="Tuskan G."/>
            <person name="Grigoriev I.V."/>
        </authorList>
    </citation>
    <scope>NUCLEOTIDE SEQUENCE [LARGE SCALE GENOMIC DNA]</scope>
    <source>
        <strain evidence="4">S238N-H82 / ATCC MYA-4686</strain>
    </source>
</reference>
<keyword evidence="2" id="KW-0812">Transmembrane</keyword>
<protein>
    <submittedName>
        <fullName evidence="3">Predicted protein</fullName>
    </submittedName>
</protein>
<dbReference type="HOGENOM" id="CLU_036313_2_0_1"/>
<dbReference type="AlphaFoldDB" id="B0CTC0"/>
<feature type="transmembrane region" description="Helical" evidence="2">
    <location>
        <begin position="300"/>
        <end position="323"/>
    </location>
</feature>
<evidence type="ECO:0000313" key="4">
    <source>
        <dbReference type="Proteomes" id="UP000001194"/>
    </source>
</evidence>
<accession>B0CTC0</accession>
<dbReference type="InParanoid" id="B0CTC0"/>
<sequence>MSSSVTRKVVIDDTSSLIRYVGPWITVNGQNYDTQGNFGATFNNSLHGTTGVANFSFSFSGSQVYVSGTISINNSTGVPDPSWGCFMDSVASGTSPPFGYIENNWPLCQWDNLADGPHVLEVHVTSKGQTFWFDQINYTPSPNLIVNETALLVDHKDADIHLDSSWADLGGIANYTSQKGAQMQFSFVGTGLSWYGFKPTELPHGPTTASYVVDNQSAVTFTLPGLPKSDIPTQYNQKFFETLALPFGLHNITVTHGGDPSLTPLVLGTLVVMNGTTSKTLPAQISSPSKDNHVKHARNLGIIIGPVFAAVVISIIVSTAVIIHFRRRKAGKNDDTELSLPSASTGNFASPDNTRESHNVFLSESTPFMSTAGLQIESPSHTSSANLHHSNTITRTMRKQEEALAAFNLSPGSESGSSRKLLNYPHHTRLVEGLRVPHHISFRFIKVPIAVHIYLISPRFS</sequence>
<feature type="compositionally biased region" description="Polar residues" evidence="1">
    <location>
        <begin position="339"/>
        <end position="352"/>
    </location>
</feature>
<evidence type="ECO:0000256" key="2">
    <source>
        <dbReference type="SAM" id="Phobius"/>
    </source>
</evidence>
<evidence type="ECO:0000256" key="1">
    <source>
        <dbReference type="SAM" id="MobiDB-lite"/>
    </source>
</evidence>
<proteinExistence type="predicted"/>
<dbReference type="Proteomes" id="UP000001194">
    <property type="component" value="Unassembled WGS sequence"/>
</dbReference>
<evidence type="ECO:0000313" key="3">
    <source>
        <dbReference type="EMBL" id="EDR13889.1"/>
    </source>
</evidence>
<dbReference type="EMBL" id="DS547092">
    <property type="protein sequence ID" value="EDR13889.1"/>
    <property type="molecule type" value="Genomic_DNA"/>
</dbReference>
<dbReference type="KEGG" id="lbc:LACBIDRAFT_305059"/>
<keyword evidence="2" id="KW-1133">Transmembrane helix</keyword>
<organism evidence="4">
    <name type="scientific">Laccaria bicolor (strain S238N-H82 / ATCC MYA-4686)</name>
    <name type="common">Bicoloured deceiver</name>
    <name type="synonym">Laccaria laccata var. bicolor</name>
    <dbReference type="NCBI Taxonomy" id="486041"/>
    <lineage>
        <taxon>Eukaryota</taxon>
        <taxon>Fungi</taxon>
        <taxon>Dikarya</taxon>
        <taxon>Basidiomycota</taxon>
        <taxon>Agaricomycotina</taxon>
        <taxon>Agaricomycetes</taxon>
        <taxon>Agaricomycetidae</taxon>
        <taxon>Agaricales</taxon>
        <taxon>Agaricineae</taxon>
        <taxon>Hydnangiaceae</taxon>
        <taxon>Laccaria</taxon>
    </lineage>
</organism>
<name>B0CTC0_LACBS</name>
<gene>
    <name evidence="3" type="ORF">LACBIDRAFT_305059</name>
</gene>
<dbReference type="STRING" id="486041.B0CTC0"/>